<dbReference type="AlphaFoldDB" id="A0A8H6RT40"/>
<dbReference type="SUPFAM" id="SSF57701">
    <property type="entry name" value="Zn2/Cys6 DNA-binding domain"/>
    <property type="match status" value="1"/>
</dbReference>
<dbReference type="GO" id="GO:0008270">
    <property type="term" value="F:zinc ion binding"/>
    <property type="evidence" value="ECO:0007669"/>
    <property type="project" value="InterPro"/>
</dbReference>
<dbReference type="PROSITE" id="PS00463">
    <property type="entry name" value="ZN2_CY6_FUNGAL_1"/>
    <property type="match status" value="1"/>
</dbReference>
<organism evidence="4 5">
    <name type="scientific">Pseudocercospora fuligena</name>
    <dbReference type="NCBI Taxonomy" id="685502"/>
    <lineage>
        <taxon>Eukaryota</taxon>
        <taxon>Fungi</taxon>
        <taxon>Dikarya</taxon>
        <taxon>Ascomycota</taxon>
        <taxon>Pezizomycotina</taxon>
        <taxon>Dothideomycetes</taxon>
        <taxon>Dothideomycetidae</taxon>
        <taxon>Mycosphaerellales</taxon>
        <taxon>Mycosphaerellaceae</taxon>
        <taxon>Pseudocercospora</taxon>
    </lineage>
</organism>
<dbReference type="Proteomes" id="UP000660729">
    <property type="component" value="Unassembled WGS sequence"/>
</dbReference>
<keyword evidence="1" id="KW-0539">Nucleus</keyword>
<evidence type="ECO:0000256" key="2">
    <source>
        <dbReference type="SAM" id="MobiDB-lite"/>
    </source>
</evidence>
<evidence type="ECO:0000313" key="4">
    <source>
        <dbReference type="EMBL" id="KAF7196863.1"/>
    </source>
</evidence>
<proteinExistence type="predicted"/>
<dbReference type="Gene3D" id="4.10.240.10">
    <property type="entry name" value="Zn(2)-C6 fungal-type DNA-binding domain"/>
    <property type="match status" value="1"/>
</dbReference>
<dbReference type="InterPro" id="IPR001138">
    <property type="entry name" value="Zn2Cys6_DnaBD"/>
</dbReference>
<evidence type="ECO:0000313" key="5">
    <source>
        <dbReference type="Proteomes" id="UP000660729"/>
    </source>
</evidence>
<protein>
    <recommendedName>
        <fullName evidence="3">Zn(2)-C6 fungal-type domain-containing protein</fullName>
    </recommendedName>
</protein>
<dbReference type="SMART" id="SM00066">
    <property type="entry name" value="GAL4"/>
    <property type="match status" value="1"/>
</dbReference>
<evidence type="ECO:0000259" key="3">
    <source>
        <dbReference type="PROSITE" id="PS50048"/>
    </source>
</evidence>
<dbReference type="OrthoDB" id="2991872at2759"/>
<sequence length="607" mass="67442">MVYNGKPSQGCEPCRRAKKRCSLERPVCRRCVKLGKKCGGYRDISVLQVRDHTPDVIKKFGGCSTHDPGSKGNTWNVPIPVETADHQSLTGAGFVGISCQSGTIELCGAAWAHEDSQPGSQNLQSALSSHNSSVEQRHQASISGHSKPHAKSCLPLHGLAIEPEDLAINCFVNSFALQNGHWDHISRLASHPVVNPCLTSAMKACGMTLLDNLHLIPNGKEWSRKMYGKALACLNSSLGDSKRSRRDESLIAVNLLSFYESVVLLTEWLQNLACDGKQSVHSWKAHIEGASQLLALRGKEQLASPIGRALFRETRAQILTTKITLCFWQGIQPPALFRDWTLWILSEGVDLATTRPIDEMLVICCDLGTVRSRFQAKSVLCRQDLTTLDDIEQRLILWKHQTCLSDERWSYRELQVSDSPHIWAGMLHVYSGLPVPPVWNTYRSMRIMVSRTQEHLTRELGILDEELASAEIRFETLRTQMMNDICASIPCLLGHSAPTFTSPCVLVTAYNTIWPLFHAGRCAIERVNRFIVDDMVPSSHEGEFPPGLASAVAQVAWILSRFDYISKVIGLRWAENVAAILEQDSRIFGKSAGRPSQSASEMSLKLI</sequence>
<gene>
    <name evidence="4" type="ORF">HII31_01781</name>
</gene>
<feature type="region of interest" description="Disordered" evidence="2">
    <location>
        <begin position="118"/>
        <end position="148"/>
    </location>
</feature>
<dbReference type="PANTHER" id="PTHR38791">
    <property type="entry name" value="ZN(II)2CYS6 TRANSCRIPTION FACTOR (EUROFUNG)-RELATED-RELATED"/>
    <property type="match status" value="1"/>
</dbReference>
<evidence type="ECO:0000256" key="1">
    <source>
        <dbReference type="ARBA" id="ARBA00023242"/>
    </source>
</evidence>
<feature type="non-terminal residue" evidence="4">
    <location>
        <position position="1"/>
    </location>
</feature>
<reference evidence="4" key="1">
    <citation type="submission" date="2020-04" db="EMBL/GenBank/DDBJ databases">
        <title>Draft genome resource of the tomato pathogen Pseudocercospora fuligena.</title>
        <authorList>
            <person name="Zaccaron A."/>
        </authorList>
    </citation>
    <scope>NUCLEOTIDE SEQUENCE</scope>
    <source>
        <strain evidence="4">PF001</strain>
    </source>
</reference>
<accession>A0A8H6RT40</accession>
<comment type="caution">
    <text evidence="4">The sequence shown here is derived from an EMBL/GenBank/DDBJ whole genome shotgun (WGS) entry which is preliminary data.</text>
</comment>
<name>A0A8H6RT40_9PEZI</name>
<dbReference type="PROSITE" id="PS50048">
    <property type="entry name" value="ZN2_CY6_FUNGAL_2"/>
    <property type="match status" value="1"/>
</dbReference>
<feature type="domain" description="Zn(2)-C6 fungal-type" evidence="3">
    <location>
        <begin position="10"/>
        <end position="38"/>
    </location>
</feature>
<dbReference type="GO" id="GO:0000981">
    <property type="term" value="F:DNA-binding transcription factor activity, RNA polymerase II-specific"/>
    <property type="evidence" value="ECO:0007669"/>
    <property type="project" value="InterPro"/>
</dbReference>
<keyword evidence="5" id="KW-1185">Reference proteome</keyword>
<dbReference type="CDD" id="cd00067">
    <property type="entry name" value="GAL4"/>
    <property type="match status" value="1"/>
</dbReference>
<dbReference type="InterPro" id="IPR036864">
    <property type="entry name" value="Zn2-C6_fun-type_DNA-bd_sf"/>
</dbReference>
<dbReference type="EMBL" id="JABCIY010000022">
    <property type="protein sequence ID" value="KAF7196863.1"/>
    <property type="molecule type" value="Genomic_DNA"/>
</dbReference>
<dbReference type="InterPro" id="IPR053175">
    <property type="entry name" value="DHMBA_Reg_Transcription_Factor"/>
</dbReference>
<feature type="compositionally biased region" description="Polar residues" evidence="2">
    <location>
        <begin position="118"/>
        <end position="144"/>
    </location>
</feature>
<dbReference type="Pfam" id="PF00172">
    <property type="entry name" value="Zn_clus"/>
    <property type="match status" value="1"/>
</dbReference>